<keyword evidence="1" id="KW-0472">Membrane</keyword>
<dbReference type="Proteomes" id="UP000887540">
    <property type="component" value="Unplaced"/>
</dbReference>
<feature type="transmembrane region" description="Helical" evidence="1">
    <location>
        <begin position="248"/>
        <end position="267"/>
    </location>
</feature>
<name>A0A914CZM2_9BILA</name>
<protein>
    <submittedName>
        <fullName evidence="3">G-protein coupled receptors family 1 profile domain-containing protein</fullName>
    </submittedName>
</protein>
<feature type="transmembrane region" description="Helical" evidence="1">
    <location>
        <begin position="210"/>
        <end position="228"/>
    </location>
</feature>
<feature type="transmembrane region" description="Helical" evidence="1">
    <location>
        <begin position="72"/>
        <end position="90"/>
    </location>
</feature>
<keyword evidence="1" id="KW-0812">Transmembrane</keyword>
<dbReference type="PANTHER" id="PTHR31748">
    <property type="entry name" value="SERPENTINE RECEPTOR, CLASS V"/>
    <property type="match status" value="1"/>
</dbReference>
<organism evidence="2 3">
    <name type="scientific">Acrobeloides nanus</name>
    <dbReference type="NCBI Taxonomy" id="290746"/>
    <lineage>
        <taxon>Eukaryota</taxon>
        <taxon>Metazoa</taxon>
        <taxon>Ecdysozoa</taxon>
        <taxon>Nematoda</taxon>
        <taxon>Chromadorea</taxon>
        <taxon>Rhabditida</taxon>
        <taxon>Tylenchina</taxon>
        <taxon>Cephalobomorpha</taxon>
        <taxon>Cephaloboidea</taxon>
        <taxon>Cephalobidae</taxon>
        <taxon>Acrobeloides</taxon>
    </lineage>
</organism>
<evidence type="ECO:0000313" key="2">
    <source>
        <dbReference type="Proteomes" id="UP000887540"/>
    </source>
</evidence>
<dbReference type="Pfam" id="PF10323">
    <property type="entry name" value="7TM_GPCR_Srv"/>
    <property type="match status" value="1"/>
</dbReference>
<evidence type="ECO:0000313" key="3">
    <source>
        <dbReference type="WBParaSite" id="ACRNAN_scaffold1680.g24774.t1"/>
    </source>
</evidence>
<dbReference type="PANTHER" id="PTHR31748:SF1">
    <property type="entry name" value="SERPENTINE RECEPTOR, CLASS V"/>
    <property type="match status" value="1"/>
</dbReference>
<dbReference type="CDD" id="cd00637">
    <property type="entry name" value="7tm_classA_rhodopsin-like"/>
    <property type="match status" value="1"/>
</dbReference>
<sequence length="297" mass="33955">MLHVYLFLRFPSFGWFTDSIYLQLPPLIVKYGSCAMWELACTQYLAVTAIAINRCSAIAFPHGHKQRWRPRVADSVVFFVLAGGVIFVSPKMVLKTVEKYHVIDNVTRSATIVWDDLNILKYYKYISIVLITVVGMICIACYISIFWTSLQRHYKTSLARKNSAFSCTTSTIQSFPMLYLSPRKASHNFGLVRSASRSAQLAQLLERRELKLAWCGFIMFIFMSIYAIGVAHMDETQSVRAQEEKRSLWLVCTDLFSGINPILLMAVSKSIRSKYFAVLRCTCREKCPDSPRLSTFV</sequence>
<proteinExistence type="predicted"/>
<reference evidence="3" key="1">
    <citation type="submission" date="2022-11" db="UniProtKB">
        <authorList>
            <consortium name="WormBaseParasite"/>
        </authorList>
    </citation>
    <scope>IDENTIFICATION</scope>
</reference>
<dbReference type="Gene3D" id="1.20.1070.10">
    <property type="entry name" value="Rhodopsin 7-helix transmembrane proteins"/>
    <property type="match status" value="1"/>
</dbReference>
<keyword evidence="1" id="KW-1133">Transmembrane helix</keyword>
<dbReference type="SUPFAM" id="SSF81321">
    <property type="entry name" value="Family A G protein-coupled receptor-like"/>
    <property type="match status" value="1"/>
</dbReference>
<evidence type="ECO:0000256" key="1">
    <source>
        <dbReference type="SAM" id="Phobius"/>
    </source>
</evidence>
<dbReference type="InterPro" id="IPR019426">
    <property type="entry name" value="7TM_GPCR_serpentine_rcpt_Srv"/>
</dbReference>
<feature type="transmembrane region" description="Helical" evidence="1">
    <location>
        <begin position="125"/>
        <end position="150"/>
    </location>
</feature>
<keyword evidence="2" id="KW-1185">Reference proteome</keyword>
<dbReference type="WBParaSite" id="ACRNAN_scaffold1680.g24774.t1">
    <property type="protein sequence ID" value="ACRNAN_scaffold1680.g24774.t1"/>
    <property type="gene ID" value="ACRNAN_scaffold1680.g24774"/>
</dbReference>
<dbReference type="AlphaFoldDB" id="A0A914CZM2"/>
<accession>A0A914CZM2</accession>